<dbReference type="AlphaFoldDB" id="A0A9D1SG77"/>
<proteinExistence type="predicted"/>
<evidence type="ECO:0000256" key="1">
    <source>
        <dbReference type="ARBA" id="ARBA00022737"/>
    </source>
</evidence>
<reference evidence="3" key="1">
    <citation type="submission" date="2020-10" db="EMBL/GenBank/DDBJ databases">
        <authorList>
            <person name="Gilroy R."/>
        </authorList>
    </citation>
    <scope>NUCLEOTIDE SEQUENCE</scope>
    <source>
        <strain evidence="3">USAMLcec3-3695</strain>
    </source>
</reference>
<evidence type="ECO:0000259" key="2">
    <source>
        <dbReference type="PROSITE" id="PS51272"/>
    </source>
</evidence>
<dbReference type="EMBL" id="DVNB01000123">
    <property type="protein sequence ID" value="HIU58448.1"/>
    <property type="molecule type" value="Genomic_DNA"/>
</dbReference>
<feature type="domain" description="SLH" evidence="2">
    <location>
        <begin position="7"/>
        <end position="64"/>
    </location>
</feature>
<reference evidence="3" key="2">
    <citation type="journal article" date="2021" name="PeerJ">
        <title>Extensive microbial diversity within the chicken gut microbiome revealed by metagenomics and culture.</title>
        <authorList>
            <person name="Gilroy R."/>
            <person name="Ravi A."/>
            <person name="Getino M."/>
            <person name="Pursley I."/>
            <person name="Horton D.L."/>
            <person name="Alikhan N.F."/>
            <person name="Baker D."/>
            <person name="Gharbi K."/>
            <person name="Hall N."/>
            <person name="Watson M."/>
            <person name="Adriaenssens E.M."/>
            <person name="Foster-Nyarko E."/>
            <person name="Jarju S."/>
            <person name="Secka A."/>
            <person name="Antonio M."/>
            <person name="Oren A."/>
            <person name="Chaudhuri R.R."/>
            <person name="La Ragione R."/>
            <person name="Hildebrand F."/>
            <person name="Pallen M.J."/>
        </authorList>
    </citation>
    <scope>NUCLEOTIDE SEQUENCE</scope>
    <source>
        <strain evidence="3">USAMLcec3-3695</strain>
    </source>
</reference>
<keyword evidence="1" id="KW-0677">Repeat</keyword>
<evidence type="ECO:0000313" key="4">
    <source>
        <dbReference type="Proteomes" id="UP000824109"/>
    </source>
</evidence>
<dbReference type="InterPro" id="IPR001119">
    <property type="entry name" value="SLH_dom"/>
</dbReference>
<organism evidence="3 4">
    <name type="scientific">Candidatus Ornithomonoglobus merdipullorum</name>
    <dbReference type="NCBI Taxonomy" id="2840895"/>
    <lineage>
        <taxon>Bacteria</taxon>
        <taxon>Bacillati</taxon>
        <taxon>Bacillota</taxon>
        <taxon>Clostridia</taxon>
        <taxon>Candidatus Ornithomonoglobus</taxon>
    </lineage>
</organism>
<dbReference type="PROSITE" id="PS51272">
    <property type="entry name" value="SLH"/>
    <property type="match status" value="1"/>
</dbReference>
<gene>
    <name evidence="3" type="ORF">IAA61_11640</name>
</gene>
<protein>
    <submittedName>
        <fullName evidence="3">S-layer homology domain-containing protein</fullName>
    </submittedName>
</protein>
<evidence type="ECO:0000313" key="3">
    <source>
        <dbReference type="EMBL" id="HIU58448.1"/>
    </source>
</evidence>
<accession>A0A9D1SG77</accession>
<sequence>MFFVSGNVNYVDAESVSGYALTAVEWVSENGIMQGRTDGTFAPADFTTRAEAAAVFERTDKMFG</sequence>
<dbReference type="Proteomes" id="UP000824109">
    <property type="component" value="Unassembled WGS sequence"/>
</dbReference>
<name>A0A9D1SG77_9FIRM</name>
<comment type="caution">
    <text evidence="3">The sequence shown here is derived from an EMBL/GenBank/DDBJ whole genome shotgun (WGS) entry which is preliminary data.</text>
</comment>
<dbReference type="Pfam" id="PF00395">
    <property type="entry name" value="SLH"/>
    <property type="match status" value="1"/>
</dbReference>